<dbReference type="EMBL" id="GHBP01005386">
    <property type="protein sequence ID" value="NDJ93867.1"/>
    <property type="molecule type" value="Transcribed_RNA"/>
</dbReference>
<keyword evidence="1" id="KW-0378">Hydrolase</keyword>
<dbReference type="GO" id="GO:0006508">
    <property type="term" value="P:proteolysis"/>
    <property type="evidence" value="ECO:0007669"/>
    <property type="project" value="UniProtKB-KW"/>
</dbReference>
<reference evidence="1" key="1">
    <citation type="submission" date="2018-11" db="EMBL/GenBank/DDBJ databases">
        <title>Henneguya salminicola genome and transcriptome.</title>
        <authorList>
            <person name="Yahalomi D."/>
            <person name="Atkinson S.D."/>
            <person name="Neuhof M."/>
            <person name="Chang E.S."/>
            <person name="Philippe H."/>
            <person name="Cartwright P."/>
            <person name="Bartholomew J.L."/>
            <person name="Huchon D."/>
        </authorList>
    </citation>
    <scope>NUCLEOTIDE SEQUENCE</scope>
    <source>
        <strain evidence="1">Hz1</strain>
        <tissue evidence="1">Whole</tissue>
    </source>
</reference>
<sequence length="104" mass="12001">MRQQNPYFETDYPTGVRKNKITRDKKFYKKKSKSYSPLPGMMKNNKNFDTLLSEKNKIKELTGIQRVQVSAGYDNPKVDCVDGNSCSGVLLKWTITFYGTNSEF</sequence>
<dbReference type="AlphaFoldDB" id="A0A6G3MIM9"/>
<dbReference type="GO" id="GO:0008233">
    <property type="term" value="F:peptidase activity"/>
    <property type="evidence" value="ECO:0007669"/>
    <property type="project" value="UniProtKB-KW"/>
</dbReference>
<evidence type="ECO:0000313" key="1">
    <source>
        <dbReference type="EMBL" id="NDJ93867.1"/>
    </source>
</evidence>
<name>A0A6G3MIM9_HENSL</name>
<protein>
    <submittedName>
        <fullName evidence="1">PC3-like endoprotease variant A (Trinotate prediction)</fullName>
    </submittedName>
</protein>
<proteinExistence type="predicted"/>
<accession>A0A6G3MIM9</accession>
<organism evidence="1">
    <name type="scientific">Henneguya salminicola</name>
    <name type="common">Myxosporean</name>
    <dbReference type="NCBI Taxonomy" id="69463"/>
    <lineage>
        <taxon>Eukaryota</taxon>
        <taxon>Metazoa</taxon>
        <taxon>Cnidaria</taxon>
        <taxon>Myxozoa</taxon>
        <taxon>Myxosporea</taxon>
        <taxon>Bivalvulida</taxon>
        <taxon>Platysporina</taxon>
        <taxon>Myxobolidae</taxon>
        <taxon>Henneguya</taxon>
    </lineage>
</organism>
<keyword evidence="1" id="KW-0645">Protease</keyword>